<dbReference type="PANTHER" id="PTHR48080:SF2">
    <property type="entry name" value="D-GALACTONATE DEHYDRATASE"/>
    <property type="match status" value="1"/>
</dbReference>
<dbReference type="SUPFAM" id="SSF51604">
    <property type="entry name" value="Enolase C-terminal domain-like"/>
    <property type="match status" value="1"/>
</dbReference>
<keyword evidence="1 3" id="KW-0456">Lyase</keyword>
<name>A0A7W7S8A1_9ACTN</name>
<sequence>MITVELASTRVSRRTRWDVVRLRDRDGAIGLGEYSDAGDGAARIWPGVAARLADGMELDAVLAELEHEMVDRFTALTVRGGLEQAATDLAARRAGQPLWRWLGGPAARPVHRYANLNRALRHRTPEEFGEVAAAAWAAGYTALKCAPFDGLPPWERLRGGLDRARAVRLAAPRAELMVDVHGLLTVHQVLAATDELTALGLRWLEDAVALDDQAGLAAVHAAGIAPLAGGEFATEPGQVRPALRGGRLAWLLPDVKHAGGLAAARRLAEEALAAGAGVSLHSPSGPVATAAGLHLAAALGPSVETEFAFGEADWRPSSVRPAESPDGPWITPPDGPGLGLDLDPARWTVTSPFLSHA</sequence>
<dbReference type="SMART" id="SM00922">
    <property type="entry name" value="MR_MLE"/>
    <property type="match status" value="1"/>
</dbReference>
<dbReference type="EMBL" id="JACHJR010000001">
    <property type="protein sequence ID" value="MBB4945710.1"/>
    <property type="molecule type" value="Genomic_DNA"/>
</dbReference>
<keyword evidence="4" id="KW-1185">Reference proteome</keyword>
<dbReference type="Gene3D" id="3.20.20.120">
    <property type="entry name" value="Enolase-like C-terminal domain"/>
    <property type="match status" value="1"/>
</dbReference>
<dbReference type="Pfam" id="PF02746">
    <property type="entry name" value="MR_MLE_N"/>
    <property type="match status" value="1"/>
</dbReference>
<dbReference type="GO" id="GO:0008869">
    <property type="term" value="F:galactonate dehydratase activity"/>
    <property type="evidence" value="ECO:0007669"/>
    <property type="project" value="UniProtKB-EC"/>
</dbReference>
<dbReference type="Proteomes" id="UP000573327">
    <property type="component" value="Unassembled WGS sequence"/>
</dbReference>
<feature type="domain" description="Mandelate racemase/muconate lactonizing enzyme C-terminal" evidence="2">
    <location>
        <begin position="125"/>
        <end position="226"/>
    </location>
</feature>
<evidence type="ECO:0000259" key="2">
    <source>
        <dbReference type="SMART" id="SM00922"/>
    </source>
</evidence>
<dbReference type="InterPro" id="IPR036849">
    <property type="entry name" value="Enolase-like_C_sf"/>
</dbReference>
<dbReference type="InterPro" id="IPR029065">
    <property type="entry name" value="Enolase_C-like"/>
</dbReference>
<dbReference type="Gene3D" id="3.30.390.10">
    <property type="entry name" value="Enolase-like, N-terminal domain"/>
    <property type="match status" value="1"/>
</dbReference>
<proteinExistence type="predicted"/>
<dbReference type="InterPro" id="IPR013341">
    <property type="entry name" value="Mandelate_racemase_N_dom"/>
</dbReference>
<reference evidence="3 4" key="1">
    <citation type="submission" date="2020-08" db="EMBL/GenBank/DDBJ databases">
        <title>Sequencing the genomes of 1000 actinobacteria strains.</title>
        <authorList>
            <person name="Klenk H.-P."/>
        </authorList>
    </citation>
    <scope>NUCLEOTIDE SEQUENCE [LARGE SCALE GENOMIC DNA]</scope>
    <source>
        <strain evidence="3 4">DSM 44786</strain>
    </source>
</reference>
<dbReference type="RefSeq" id="WP_184912297.1">
    <property type="nucleotide sequence ID" value="NZ_JACHJR010000001.1"/>
</dbReference>
<dbReference type="EC" id="4.2.1.6" evidence="3"/>
<evidence type="ECO:0000256" key="1">
    <source>
        <dbReference type="ARBA" id="ARBA00023239"/>
    </source>
</evidence>
<dbReference type="SUPFAM" id="SSF54826">
    <property type="entry name" value="Enolase N-terminal domain-like"/>
    <property type="match status" value="1"/>
</dbReference>
<dbReference type="PANTHER" id="PTHR48080">
    <property type="entry name" value="D-GALACTONATE DEHYDRATASE-RELATED"/>
    <property type="match status" value="1"/>
</dbReference>
<gene>
    <name evidence="3" type="ORF">F4556_001245</name>
</gene>
<dbReference type="InterPro" id="IPR034593">
    <property type="entry name" value="DgoD-like"/>
</dbReference>
<organism evidence="3 4">
    <name type="scientific">Kitasatospora gansuensis</name>
    <dbReference type="NCBI Taxonomy" id="258050"/>
    <lineage>
        <taxon>Bacteria</taxon>
        <taxon>Bacillati</taxon>
        <taxon>Actinomycetota</taxon>
        <taxon>Actinomycetes</taxon>
        <taxon>Kitasatosporales</taxon>
        <taxon>Streptomycetaceae</taxon>
        <taxon>Kitasatospora</taxon>
    </lineage>
</organism>
<dbReference type="Pfam" id="PF13378">
    <property type="entry name" value="MR_MLE_C"/>
    <property type="match status" value="1"/>
</dbReference>
<evidence type="ECO:0000313" key="4">
    <source>
        <dbReference type="Proteomes" id="UP000573327"/>
    </source>
</evidence>
<accession>A0A7W7S8A1</accession>
<protein>
    <submittedName>
        <fullName evidence="3">Galactonate dehydratase</fullName>
        <ecNumber evidence="3">4.2.1.6</ecNumber>
    </submittedName>
</protein>
<dbReference type="InterPro" id="IPR013342">
    <property type="entry name" value="Mandelate_racemase_C"/>
</dbReference>
<dbReference type="AlphaFoldDB" id="A0A7W7S8A1"/>
<evidence type="ECO:0000313" key="3">
    <source>
        <dbReference type="EMBL" id="MBB4945710.1"/>
    </source>
</evidence>
<dbReference type="InterPro" id="IPR029017">
    <property type="entry name" value="Enolase-like_N"/>
</dbReference>
<comment type="caution">
    <text evidence="3">The sequence shown here is derived from an EMBL/GenBank/DDBJ whole genome shotgun (WGS) entry which is preliminary data.</text>
</comment>